<gene>
    <name evidence="1" type="ORF">AVDCRST_MAG75-1732</name>
</gene>
<dbReference type="EMBL" id="CADCUO010000103">
    <property type="protein sequence ID" value="CAA9394038.1"/>
    <property type="molecule type" value="Genomic_DNA"/>
</dbReference>
<organism evidence="1">
    <name type="scientific">uncultured Propionibacteriaceae bacterium</name>
    <dbReference type="NCBI Taxonomy" id="257457"/>
    <lineage>
        <taxon>Bacteria</taxon>
        <taxon>Bacillati</taxon>
        <taxon>Actinomycetota</taxon>
        <taxon>Actinomycetes</taxon>
        <taxon>Propionibacteriales</taxon>
        <taxon>Propionibacteriaceae</taxon>
        <taxon>environmental samples</taxon>
    </lineage>
</organism>
<dbReference type="AlphaFoldDB" id="A0A6J4NP30"/>
<dbReference type="InterPro" id="IPR021516">
    <property type="entry name" value="DUF3179"/>
</dbReference>
<protein>
    <recommendedName>
        <fullName evidence="2">DUF3179 domain-containing protein</fullName>
    </recommendedName>
</protein>
<reference evidence="1" key="1">
    <citation type="submission" date="2020-02" db="EMBL/GenBank/DDBJ databases">
        <authorList>
            <person name="Meier V. D."/>
        </authorList>
    </citation>
    <scope>NUCLEOTIDE SEQUENCE</scope>
    <source>
        <strain evidence="1">AVDCRST_MAG75</strain>
    </source>
</reference>
<sequence length="136" mass="14804">MPVKERVVGIASGTDHVTIVRRALVGGTPLEVVVGHRQLVVWHKPGQSSAVDADTVAGGAEVGTIGVFLRVVDGRRLRFERGDDGGFRDSETGSQWDVLGNSVAGLLKGKRLTPYQHLDTFWFAWATFHPDTDLVR</sequence>
<name>A0A6J4NP30_9ACTN</name>
<accession>A0A6J4NP30</accession>
<evidence type="ECO:0000313" key="1">
    <source>
        <dbReference type="EMBL" id="CAA9394038.1"/>
    </source>
</evidence>
<proteinExistence type="predicted"/>
<evidence type="ECO:0008006" key="2">
    <source>
        <dbReference type="Google" id="ProtNLM"/>
    </source>
</evidence>
<dbReference type="Pfam" id="PF11376">
    <property type="entry name" value="DUF3179"/>
    <property type="match status" value="1"/>
</dbReference>